<organism evidence="2 3">
    <name type="scientific">Mycobacterium intracellulare</name>
    <dbReference type="NCBI Taxonomy" id="1767"/>
    <lineage>
        <taxon>Bacteria</taxon>
        <taxon>Bacillati</taxon>
        <taxon>Actinomycetota</taxon>
        <taxon>Actinomycetes</taxon>
        <taxon>Mycobacteriales</taxon>
        <taxon>Mycobacteriaceae</taxon>
        <taxon>Mycobacterium</taxon>
        <taxon>Mycobacterium avium complex (MAC)</taxon>
    </lineage>
</organism>
<keyword evidence="1" id="KW-1133">Transmembrane helix</keyword>
<evidence type="ECO:0000256" key="1">
    <source>
        <dbReference type="SAM" id="Phobius"/>
    </source>
</evidence>
<name>A0AAE4RJQ9_MYCIT</name>
<comment type="caution">
    <text evidence="2">The sequence shown here is derived from an EMBL/GenBank/DDBJ whole genome shotgun (WGS) entry which is preliminary data.</text>
</comment>
<protein>
    <submittedName>
        <fullName evidence="2">Uncharacterized protein</fullName>
    </submittedName>
</protein>
<accession>A0AAE4RJQ9</accession>
<proteinExistence type="predicted"/>
<dbReference type="Proteomes" id="UP001187143">
    <property type="component" value="Unassembled WGS sequence"/>
</dbReference>
<feature type="transmembrane region" description="Helical" evidence="1">
    <location>
        <begin position="6"/>
        <end position="28"/>
    </location>
</feature>
<keyword evidence="1" id="KW-0472">Membrane</keyword>
<keyword evidence="1" id="KW-0812">Transmembrane</keyword>
<evidence type="ECO:0000313" key="2">
    <source>
        <dbReference type="EMBL" id="MDV7014241.1"/>
    </source>
</evidence>
<dbReference type="EMBL" id="JAWLLD010000021">
    <property type="protein sequence ID" value="MDV7014241.1"/>
    <property type="molecule type" value="Genomic_DNA"/>
</dbReference>
<gene>
    <name evidence="2" type="ORF">R4F53_18290</name>
</gene>
<evidence type="ECO:0000313" key="3">
    <source>
        <dbReference type="Proteomes" id="UP001187143"/>
    </source>
</evidence>
<dbReference type="AlphaFoldDB" id="A0AAE4RJQ9"/>
<reference evidence="2" key="1">
    <citation type="submission" date="2023-10" db="EMBL/GenBank/DDBJ databases">
        <title>Characterization and genome sequence of Mycobacterium intracellulare ABSURDO, a novel pathogenic isolate with three colony morphotypes that vary in growth and acid-fastness.</title>
        <authorList>
            <person name="Jude B.A."/>
            <person name="Robinson R.T."/>
        </authorList>
    </citation>
    <scope>NUCLEOTIDE SEQUENCE</scope>
    <source>
        <strain evidence="2">ABSURDO Component B</strain>
    </source>
</reference>
<sequence length="115" mass="13056">MTHDIYVMASFACGWITADLLIAIGTHIRRRWRLPKTRTWLKTVVLSPDGPIELKNLEYAWAGGYDVTLQWDDIDRTATTRHKRLTSPLHLRNFVEGVKSGVFLATATESPSTTE</sequence>
<dbReference type="RefSeq" id="WP_317728707.1">
    <property type="nucleotide sequence ID" value="NZ_JAWLLC010000033.1"/>
</dbReference>